<evidence type="ECO:0000259" key="1">
    <source>
        <dbReference type="Pfam" id="PF09994"/>
    </source>
</evidence>
<evidence type="ECO:0000313" key="2">
    <source>
        <dbReference type="EMBL" id="WSE30278.1"/>
    </source>
</evidence>
<evidence type="ECO:0000313" key="3">
    <source>
        <dbReference type="Proteomes" id="UP001330812"/>
    </source>
</evidence>
<dbReference type="SUPFAM" id="SSF53474">
    <property type="entry name" value="alpha/beta-Hydrolases"/>
    <property type="match status" value="1"/>
</dbReference>
<feature type="domain" description="T6SS Phospholipase effector Tle1-like catalytic" evidence="1">
    <location>
        <begin position="3"/>
        <end position="266"/>
    </location>
</feature>
<name>A0ABZ1I9J3_9PSEU</name>
<reference evidence="2 3" key="1">
    <citation type="journal article" date="2015" name="Int. J. Syst. Evol. Microbiol.">
        <title>Amycolatopsis rhabdoformis sp. nov., an actinomycete isolated from a tropical forest soil.</title>
        <authorList>
            <person name="Souza W.R."/>
            <person name="Silva R.E."/>
            <person name="Goodfellow M."/>
            <person name="Busarakam K."/>
            <person name="Figueiro F.S."/>
            <person name="Ferreira D."/>
            <person name="Rodrigues-Filho E."/>
            <person name="Moraes L.A.B."/>
            <person name="Zucchi T.D."/>
        </authorList>
    </citation>
    <scope>NUCLEOTIDE SEQUENCE [LARGE SCALE GENOMIC DNA]</scope>
    <source>
        <strain evidence="2 3">NCIMB 14900</strain>
    </source>
</reference>
<organism evidence="2 3">
    <name type="scientific">Amycolatopsis rhabdoformis</name>
    <dbReference type="NCBI Taxonomy" id="1448059"/>
    <lineage>
        <taxon>Bacteria</taxon>
        <taxon>Bacillati</taxon>
        <taxon>Actinomycetota</taxon>
        <taxon>Actinomycetes</taxon>
        <taxon>Pseudonocardiales</taxon>
        <taxon>Pseudonocardiaceae</taxon>
        <taxon>Amycolatopsis</taxon>
    </lineage>
</organism>
<protein>
    <submittedName>
        <fullName evidence="2">DUF2235 domain-containing protein</fullName>
    </submittedName>
</protein>
<gene>
    <name evidence="2" type="ORF">VSH64_47095</name>
</gene>
<sequence length="350" mass="38202">MPKRIVICCDGTWDSADLAEEADSHTPAPTNVTQLALAVAPVDEAGTEQRAFYQSGVGTVRQKLLGGAFGVGLSRNVQEVYRFLVRTYEPGDEIFFLGFSRGAYTARSTAGLIRNCGLLRPEHEHRVKQAYGLYRDRSDKTHPRSTEMALFRKTYAHEPRIRFIGVWDTVGALGVPLTGFWPFDVFNRRFQFHDTALSSTVDAAYQALAIDEHRKPFTPSVWAPPAEGVTHHVEQVWFAGCHGDVGGGGQAKKGLADLTLRWIAAQAQTCGLALVPGFTTEPDALGPIHPSRTGFYRLLPSATRGIGTTDPKHEYVASSAVTRHKLAADYAPPNLVGYLALDGQVIPVDA</sequence>
<dbReference type="InterPro" id="IPR029058">
    <property type="entry name" value="AB_hydrolase_fold"/>
</dbReference>
<dbReference type="PANTHER" id="PTHR33840">
    <property type="match status" value="1"/>
</dbReference>
<keyword evidence="3" id="KW-1185">Reference proteome</keyword>
<dbReference type="RefSeq" id="WP_326569227.1">
    <property type="nucleotide sequence ID" value="NZ_CP142149.1"/>
</dbReference>
<dbReference type="Pfam" id="PF09994">
    <property type="entry name" value="T6SS_Tle1-like_cat"/>
    <property type="match status" value="1"/>
</dbReference>
<proteinExistence type="predicted"/>
<accession>A0ABZ1I9J3</accession>
<dbReference type="PANTHER" id="PTHR33840:SF1">
    <property type="entry name" value="TLE1 PHOSPHOLIPASE DOMAIN-CONTAINING PROTEIN"/>
    <property type="match status" value="1"/>
</dbReference>
<dbReference type="InterPro" id="IPR018712">
    <property type="entry name" value="Tle1-like_cat"/>
</dbReference>
<dbReference type="EMBL" id="CP142149">
    <property type="protein sequence ID" value="WSE30278.1"/>
    <property type="molecule type" value="Genomic_DNA"/>
</dbReference>
<dbReference type="Proteomes" id="UP001330812">
    <property type="component" value="Chromosome"/>
</dbReference>